<accession>A0A5K0UA78</accession>
<organism evidence="2 3">
    <name type="scientific">Yasminevirus sp. GU-2018</name>
    <dbReference type="NCBI Taxonomy" id="2420051"/>
    <lineage>
        <taxon>Viruses</taxon>
        <taxon>Varidnaviria</taxon>
        <taxon>Bamfordvirae</taxon>
        <taxon>Nucleocytoviricota</taxon>
        <taxon>Megaviricetes</taxon>
        <taxon>Imitervirales</taxon>
        <taxon>Mimiviridae</taxon>
        <taxon>Klosneuvirinae</taxon>
        <taxon>Yasminevirus</taxon>
        <taxon>Yasminevirus saudimassiliense</taxon>
    </lineage>
</organism>
<evidence type="ECO:0000313" key="3">
    <source>
        <dbReference type="Proteomes" id="UP000594342"/>
    </source>
</evidence>
<protein>
    <submittedName>
        <fullName evidence="2">Uncharacterized protein</fullName>
    </submittedName>
</protein>
<keyword evidence="1" id="KW-0812">Transmembrane</keyword>
<feature type="transmembrane region" description="Helical" evidence="1">
    <location>
        <begin position="116"/>
        <end position="138"/>
    </location>
</feature>
<keyword evidence="3" id="KW-1185">Reference proteome</keyword>
<dbReference type="Proteomes" id="UP000594342">
    <property type="component" value="Unassembled WGS sequence"/>
</dbReference>
<sequence>MIFTFLLHIFTYYFNLVKSKGVLGHRGGSEKKPRGFRYTCEMFLLENIIIRVLYWILHTVVALIDIYLSNFDPLRIFTHIGLFLLMASVTHNEQVYLLDEPILDKDVAQYEANREFIHKIITVVTILAFVVKCYSFCFQLFDIGMPCASFVYWFMTSGVIAIVTSFITELLVIKYDMYGLTGLIVTYALFVCLSVLSFESVLILTGAI</sequence>
<gene>
    <name evidence="2" type="ORF">YASMINEVIRUS_1450</name>
</gene>
<keyword evidence="1" id="KW-1133">Transmembrane helix</keyword>
<evidence type="ECO:0000313" key="2">
    <source>
        <dbReference type="EMBL" id="VBB18918.1"/>
    </source>
</evidence>
<reference evidence="2 3" key="1">
    <citation type="submission" date="2018-10" db="EMBL/GenBank/DDBJ databases">
        <authorList>
            <consortium name="IHU Genomes"/>
        </authorList>
    </citation>
    <scope>NUCLEOTIDE SEQUENCE [LARGE SCALE GENOMIC DNA]</scope>
    <source>
        <strain evidence="2 3">A1</strain>
    </source>
</reference>
<feature type="transmembrane region" description="Helical" evidence="1">
    <location>
        <begin position="150"/>
        <end position="172"/>
    </location>
</feature>
<name>A0A5K0UA78_9VIRU</name>
<keyword evidence="1" id="KW-0472">Membrane</keyword>
<feature type="transmembrane region" description="Helical" evidence="1">
    <location>
        <begin position="184"/>
        <end position="204"/>
    </location>
</feature>
<dbReference type="EMBL" id="UPSH01000001">
    <property type="protein sequence ID" value="VBB18918.1"/>
    <property type="molecule type" value="Genomic_DNA"/>
</dbReference>
<comment type="caution">
    <text evidence="2">The sequence shown here is derived from an EMBL/GenBank/DDBJ whole genome shotgun (WGS) entry which is preliminary data.</text>
</comment>
<evidence type="ECO:0000256" key="1">
    <source>
        <dbReference type="SAM" id="Phobius"/>
    </source>
</evidence>
<feature type="transmembrane region" description="Helical" evidence="1">
    <location>
        <begin position="43"/>
        <end position="64"/>
    </location>
</feature>
<proteinExistence type="predicted"/>